<dbReference type="AlphaFoldDB" id="A0A437MT68"/>
<evidence type="ECO:0000256" key="1">
    <source>
        <dbReference type="SAM" id="SignalP"/>
    </source>
</evidence>
<evidence type="ECO:0000313" key="2">
    <source>
        <dbReference type="EMBL" id="RVU00832.1"/>
    </source>
</evidence>
<dbReference type="RefSeq" id="WP_127704549.1">
    <property type="nucleotide sequence ID" value="NZ_SACK01000003.1"/>
</dbReference>
<proteinExistence type="predicted"/>
<feature type="signal peptide" evidence="1">
    <location>
        <begin position="1"/>
        <end position="27"/>
    </location>
</feature>
<reference evidence="2 3" key="1">
    <citation type="submission" date="2019-01" db="EMBL/GenBank/DDBJ databases">
        <authorList>
            <person name="Chen W.-M."/>
        </authorList>
    </citation>
    <scope>NUCLEOTIDE SEQUENCE [LARGE SCALE GENOMIC DNA]</scope>
    <source>
        <strain evidence="2 3">YBJ-36</strain>
    </source>
</reference>
<dbReference type="EMBL" id="SACK01000003">
    <property type="protein sequence ID" value="RVU00832.1"/>
    <property type="molecule type" value="Genomic_DNA"/>
</dbReference>
<comment type="caution">
    <text evidence="2">The sequence shown here is derived from an EMBL/GenBank/DDBJ whole genome shotgun (WGS) entry which is preliminary data.</text>
</comment>
<evidence type="ECO:0000313" key="3">
    <source>
        <dbReference type="Proteomes" id="UP000282759"/>
    </source>
</evidence>
<dbReference type="PANTHER" id="PTHR36842:SF1">
    <property type="entry name" value="PROTEIN TOLB"/>
    <property type="match status" value="1"/>
</dbReference>
<keyword evidence="1" id="KW-0732">Signal</keyword>
<organism evidence="2 3">
    <name type="scientific">Mucilaginibacter limnophilus</name>
    <dbReference type="NCBI Taxonomy" id="1932778"/>
    <lineage>
        <taxon>Bacteria</taxon>
        <taxon>Pseudomonadati</taxon>
        <taxon>Bacteroidota</taxon>
        <taxon>Sphingobacteriia</taxon>
        <taxon>Sphingobacteriales</taxon>
        <taxon>Sphingobacteriaceae</taxon>
        <taxon>Mucilaginibacter</taxon>
    </lineage>
</organism>
<dbReference type="InterPro" id="IPR011042">
    <property type="entry name" value="6-blade_b-propeller_TolB-like"/>
</dbReference>
<name>A0A437MT68_9SPHI</name>
<feature type="chain" id="PRO_5019457175" evidence="1">
    <location>
        <begin position="28"/>
        <end position="937"/>
    </location>
</feature>
<sequence length="937" mass="106257">MPKLKFIVKTFLLKLPLQLLFFSSVSAQQFGGNPPSVKWGQVVTPSARVIFPMGMDSLARHIASVIDQADSKVVPTIGKRQKQVSIVLQNQTTEANGYVGLAPFRSEFYLTPQQNSFELGSAPWAELLSIHEYRHVQQYNNMNVGLSHILRIVFGEGGQTIGNALSVPDWFFEGDAVYNETLLSKQGRGRLPYFFKDYRALWAAGKNYSWMKLRNGSYVDYVPNHYPLGYMLVAYGREKYGANIWRDIVHSAASFNGLFYPLQKAVKKHTGEDYSTFRANAFYHFKDQFDDAAPAGINLKSHFIANQEFPVWADDTTLIYLRTEWKHLPVFVKRTGSLEKKISVRGVTTDNYLDYNNGKIVYTSYRPDLRWSIRNYSEIRIVNVKTGEDKALTNRSKYFSPSFSSDGKQIVAVDVSSSVRSALHILDAEKGCLLTAVNNQANLFYTYPKFYADGSVITAVRDSLGKMSIALVNATSGKHTYLLPFNENPIGFLSLKGDTVYFTATSKKNDALYALNISDKKLYKLEGDLLKNSIGNYQPTVSANKIAFTGFTAYGYQISQVNKSEISWNEVSGFGELSNFNIASLNKNKASGLLATVKDSSYKTQSYSKWHNLFNFHSLIPEISDPDYKFSLVGENVLNTFQSELFFNYNRNEGYKQVGFEATYGALFPYISAGADYVYERRRFYQGGQLYWNEMNFHGGLQVPLNFSRGRQLTGLNIGTDIYFSRTDYPAGFNAFNRSFTYLNSYFTFSTRIQQARQHIYPHFGQSFTFINKHALNATGNQFMAAGTFYFPGLSANHNLIITASHQQHGSNDDVAFSNNFAFSRGYTAENLYRMNKVGANYHFPIAYPDAGVANTIYLLRIRGNLFYEYTHGTDFFRGNKFKADFRSVGATLFFDTKFFNQQSLTFGVRYSRLLDDNIFGQGGRNQIEIVLPVSYF</sequence>
<dbReference type="Proteomes" id="UP000282759">
    <property type="component" value="Unassembled WGS sequence"/>
</dbReference>
<accession>A0A437MT68</accession>
<dbReference type="PANTHER" id="PTHR36842">
    <property type="entry name" value="PROTEIN TOLB HOMOLOG"/>
    <property type="match status" value="1"/>
</dbReference>
<dbReference type="SUPFAM" id="SSF69304">
    <property type="entry name" value="Tricorn protease N-terminal domain"/>
    <property type="match status" value="1"/>
</dbReference>
<protein>
    <submittedName>
        <fullName evidence="2">Uncharacterized protein</fullName>
    </submittedName>
</protein>
<dbReference type="Gene3D" id="2.120.10.30">
    <property type="entry name" value="TolB, C-terminal domain"/>
    <property type="match status" value="1"/>
</dbReference>
<keyword evidence="3" id="KW-1185">Reference proteome</keyword>
<dbReference type="OrthoDB" id="9799878at2"/>
<gene>
    <name evidence="2" type="ORF">EOD41_09345</name>
</gene>